<feature type="compositionally biased region" description="Basic and acidic residues" evidence="1">
    <location>
        <begin position="1"/>
        <end position="10"/>
    </location>
</feature>
<gene>
    <name evidence="2" type="ORF">MAC_06502</name>
</gene>
<feature type="compositionally biased region" description="Basic and acidic residues" evidence="1">
    <location>
        <begin position="136"/>
        <end position="153"/>
    </location>
</feature>
<reference evidence="2 3" key="1">
    <citation type="journal article" date="2011" name="PLoS Genet.">
        <title>Genome sequencing and comparative transcriptomics of the model entomopathogenic fungi Metarhizium anisopliae and M. acridum.</title>
        <authorList>
            <person name="Gao Q."/>
            <person name="Jin K."/>
            <person name="Ying S.H."/>
            <person name="Zhang Y."/>
            <person name="Xiao G."/>
            <person name="Shang Y."/>
            <person name="Duan Z."/>
            <person name="Hu X."/>
            <person name="Xie X.Q."/>
            <person name="Zhou G."/>
            <person name="Peng G."/>
            <person name="Luo Z."/>
            <person name="Huang W."/>
            <person name="Wang B."/>
            <person name="Fang W."/>
            <person name="Wang S."/>
            <person name="Zhong Y."/>
            <person name="Ma L.J."/>
            <person name="St Leger R.J."/>
            <person name="Zhao G.P."/>
            <person name="Pei Y."/>
            <person name="Feng M.G."/>
            <person name="Xia Y."/>
            <person name="Wang C."/>
        </authorList>
    </citation>
    <scope>NUCLEOTIDE SEQUENCE [LARGE SCALE GENOMIC DNA]</scope>
    <source>
        <strain evidence="2 3">CQMa 102</strain>
    </source>
</reference>
<accession>E9E9F4</accession>
<dbReference type="EMBL" id="GL698527">
    <property type="protein sequence ID" value="EFY87394.1"/>
    <property type="molecule type" value="Genomic_DNA"/>
</dbReference>
<feature type="compositionally biased region" description="Polar residues" evidence="1">
    <location>
        <begin position="11"/>
        <end position="24"/>
    </location>
</feature>
<dbReference type="AlphaFoldDB" id="E9E9F4"/>
<evidence type="ECO:0000313" key="3">
    <source>
        <dbReference type="Proteomes" id="UP000002499"/>
    </source>
</evidence>
<evidence type="ECO:0000313" key="2">
    <source>
        <dbReference type="EMBL" id="EFY87394.1"/>
    </source>
</evidence>
<dbReference type="Proteomes" id="UP000002499">
    <property type="component" value="Unassembled WGS sequence"/>
</dbReference>
<organism evidence="3">
    <name type="scientific">Metarhizium acridum (strain CQMa 102)</name>
    <dbReference type="NCBI Taxonomy" id="655827"/>
    <lineage>
        <taxon>Eukaryota</taxon>
        <taxon>Fungi</taxon>
        <taxon>Dikarya</taxon>
        <taxon>Ascomycota</taxon>
        <taxon>Pezizomycotina</taxon>
        <taxon>Sordariomycetes</taxon>
        <taxon>Hypocreomycetidae</taxon>
        <taxon>Hypocreales</taxon>
        <taxon>Clavicipitaceae</taxon>
        <taxon>Metarhizium</taxon>
    </lineage>
</organism>
<feature type="region of interest" description="Disordered" evidence="1">
    <location>
        <begin position="1"/>
        <end position="24"/>
    </location>
</feature>
<proteinExistence type="predicted"/>
<dbReference type="HOGENOM" id="CLU_042175_0_0_1"/>
<evidence type="ECO:0000256" key="1">
    <source>
        <dbReference type="SAM" id="MobiDB-lite"/>
    </source>
</evidence>
<dbReference type="InParanoid" id="E9E9F4"/>
<feature type="compositionally biased region" description="Pro residues" evidence="1">
    <location>
        <begin position="77"/>
        <end position="87"/>
    </location>
</feature>
<feature type="region of interest" description="Disordered" evidence="1">
    <location>
        <begin position="72"/>
        <end position="153"/>
    </location>
</feature>
<sequence length="345" mass="37976">MAILPSDRDQTTTQPILCNTSNGQPTFSVPELLHTFDALIVQSRSEIDEYLSRHPKLASNIRSLQSISAATISNDLPTPPPESPPPEKVGAADCRTCVSDDAGPKTNIQPLPGRSEYRTLRPLPSETPNPSVADPVSHDDSRKSLRKNGDVNAEVRLEKTKRSYAQLSDDGLKRDYILAKAAADVVANELTAPDTLIELREVILQERNPQHPNLKKDIEDLSFLMWHLLTYGVLPTQKLLLETLGELEIREMSQKNYRELLTFVDSPVRADVNGALEWPNPPHGNDDFSEDPAMLLQTAEQSAAEQQSAVAGSDSMRLLDELMEECIDPAVLGPNAAIPYVGAKM</sequence>
<protein>
    <submittedName>
        <fullName evidence="2">Uncharacterized protein</fullName>
    </submittedName>
</protein>
<keyword evidence="3" id="KW-1185">Reference proteome</keyword>
<name>E9E9F4_METAQ</name>
<dbReference type="OrthoDB" id="10330606at2759"/>